<dbReference type="SUPFAM" id="SSF143456">
    <property type="entry name" value="VC0467-like"/>
    <property type="match status" value="1"/>
</dbReference>
<evidence type="ECO:0000313" key="2">
    <source>
        <dbReference type="EMBL" id="SDT30249.1"/>
    </source>
</evidence>
<dbReference type="Pfam" id="PF02622">
    <property type="entry name" value="DUF179"/>
    <property type="match status" value="1"/>
</dbReference>
<dbReference type="Gene3D" id="3.40.1740.10">
    <property type="entry name" value="VC0467-like"/>
    <property type="match status" value="1"/>
</dbReference>
<dbReference type="RefSeq" id="WP_091528753.1">
    <property type="nucleotide sequence ID" value="NZ_LT629772.1"/>
</dbReference>
<keyword evidence="3" id="KW-1185">Reference proteome</keyword>
<name>A0A1H1Z9H8_9ACTN</name>
<reference evidence="2 3" key="1">
    <citation type="submission" date="2016-10" db="EMBL/GenBank/DDBJ databases">
        <authorList>
            <person name="de Groot N.N."/>
        </authorList>
    </citation>
    <scope>NUCLEOTIDE SEQUENCE [LARGE SCALE GENOMIC DNA]</scope>
    <source>
        <strain evidence="2 3">DSM 21800</strain>
    </source>
</reference>
<evidence type="ECO:0000313" key="3">
    <source>
        <dbReference type="Proteomes" id="UP000199103"/>
    </source>
</evidence>
<dbReference type="PANTHER" id="PTHR30327">
    <property type="entry name" value="UNCHARACTERIZED PROTEIN YQGE"/>
    <property type="match status" value="1"/>
</dbReference>
<dbReference type="GO" id="GO:0005829">
    <property type="term" value="C:cytosol"/>
    <property type="evidence" value="ECO:0007669"/>
    <property type="project" value="TreeGrafter"/>
</dbReference>
<dbReference type="NCBIfam" id="NF001270">
    <property type="entry name" value="PRK00228.2-2"/>
    <property type="match status" value="1"/>
</dbReference>
<dbReference type="EMBL" id="LT629772">
    <property type="protein sequence ID" value="SDT30249.1"/>
    <property type="molecule type" value="Genomic_DNA"/>
</dbReference>
<dbReference type="PANTHER" id="PTHR30327:SF1">
    <property type="entry name" value="UPF0301 PROTEIN YQGE"/>
    <property type="match status" value="1"/>
</dbReference>
<dbReference type="Proteomes" id="UP000199103">
    <property type="component" value="Chromosome I"/>
</dbReference>
<comment type="similarity">
    <text evidence="1">Belongs to the UPF0301 (AlgH) family.</text>
</comment>
<accession>A0A1H1Z9H8</accession>
<dbReference type="STRING" id="630515.SAMN04489812_5071"/>
<evidence type="ECO:0000256" key="1">
    <source>
        <dbReference type="ARBA" id="ARBA00009600"/>
    </source>
</evidence>
<organism evidence="2 3">
    <name type="scientific">Microlunatus soli</name>
    <dbReference type="NCBI Taxonomy" id="630515"/>
    <lineage>
        <taxon>Bacteria</taxon>
        <taxon>Bacillati</taxon>
        <taxon>Actinomycetota</taxon>
        <taxon>Actinomycetes</taxon>
        <taxon>Propionibacteriales</taxon>
        <taxon>Propionibacteriaceae</taxon>
        <taxon>Microlunatus</taxon>
    </lineage>
</organism>
<dbReference type="InterPro" id="IPR003774">
    <property type="entry name" value="AlgH-like"/>
</dbReference>
<gene>
    <name evidence="2" type="ORF">SAMN04489812_5071</name>
</gene>
<sequence length="192" mass="20524">MSGSTGSGTGPRAGSLLVASVQLGDGVFNQSVVLILDSDADGALGVILNEISQTPLDAVLPDWVNAVSGPQYLFHGGPVSPNGAICLASVADPSEEPPGWRRMFSGVGLLHLDTPIEIVRGAYRDLRIFAGYAGWSPGQLEGEIAEGMWHIVPATYADVFSSRPLDLWRDVLRRQGDELAYFSTWTEDPELN</sequence>
<dbReference type="OrthoDB" id="9807486at2"/>
<protein>
    <submittedName>
        <fullName evidence="2">Putative transcriptional regulator</fullName>
    </submittedName>
</protein>
<dbReference type="AlphaFoldDB" id="A0A1H1Z9H8"/>
<proteinExistence type="inferred from homology"/>